<feature type="compositionally biased region" description="Polar residues" evidence="1">
    <location>
        <begin position="554"/>
        <end position="585"/>
    </location>
</feature>
<dbReference type="AlphaFoldDB" id="A0AAN6L2B2"/>
<dbReference type="Proteomes" id="UP001175353">
    <property type="component" value="Unassembled WGS sequence"/>
</dbReference>
<feature type="compositionally biased region" description="Polar residues" evidence="1">
    <location>
        <begin position="657"/>
        <end position="671"/>
    </location>
</feature>
<feature type="compositionally biased region" description="Polar residues" evidence="1">
    <location>
        <begin position="679"/>
        <end position="692"/>
    </location>
</feature>
<feature type="compositionally biased region" description="Basic and acidic residues" evidence="1">
    <location>
        <begin position="445"/>
        <end position="458"/>
    </location>
</feature>
<keyword evidence="3" id="KW-1185">Reference proteome</keyword>
<feature type="compositionally biased region" description="Basic and acidic residues" evidence="1">
    <location>
        <begin position="177"/>
        <end position="193"/>
    </location>
</feature>
<protein>
    <submittedName>
        <fullName evidence="2">Uncharacterized protein</fullName>
    </submittedName>
</protein>
<evidence type="ECO:0000313" key="2">
    <source>
        <dbReference type="EMBL" id="KAK1015148.1"/>
    </source>
</evidence>
<name>A0AAN6L2B2_9PEZI</name>
<feature type="region of interest" description="Disordered" evidence="1">
    <location>
        <begin position="445"/>
        <end position="473"/>
    </location>
</feature>
<accession>A0AAN6L2B2</accession>
<feature type="compositionally biased region" description="Polar residues" evidence="1">
    <location>
        <begin position="242"/>
        <end position="254"/>
    </location>
</feature>
<organism evidence="2 3">
    <name type="scientific">Friedmanniomyces endolithicus</name>
    <dbReference type="NCBI Taxonomy" id="329885"/>
    <lineage>
        <taxon>Eukaryota</taxon>
        <taxon>Fungi</taxon>
        <taxon>Dikarya</taxon>
        <taxon>Ascomycota</taxon>
        <taxon>Pezizomycotina</taxon>
        <taxon>Dothideomycetes</taxon>
        <taxon>Dothideomycetidae</taxon>
        <taxon>Mycosphaerellales</taxon>
        <taxon>Teratosphaeriaceae</taxon>
        <taxon>Friedmanniomyces</taxon>
    </lineage>
</organism>
<feature type="region of interest" description="Disordered" evidence="1">
    <location>
        <begin position="1"/>
        <end position="98"/>
    </location>
</feature>
<gene>
    <name evidence="2" type="ORF">LTR91_000950</name>
</gene>
<feature type="compositionally biased region" description="Polar residues" evidence="1">
    <location>
        <begin position="198"/>
        <end position="225"/>
    </location>
</feature>
<reference evidence="2" key="1">
    <citation type="submission" date="2023-06" db="EMBL/GenBank/DDBJ databases">
        <title>Black Yeasts Isolated from many extreme environments.</title>
        <authorList>
            <person name="Coleine C."/>
            <person name="Stajich J.E."/>
            <person name="Selbmann L."/>
        </authorList>
    </citation>
    <scope>NUCLEOTIDE SEQUENCE</scope>
    <source>
        <strain evidence="2">CCFEE 5200</strain>
    </source>
</reference>
<comment type="caution">
    <text evidence="2">The sequence shown here is derived from an EMBL/GenBank/DDBJ whole genome shotgun (WGS) entry which is preliminary data.</text>
</comment>
<evidence type="ECO:0000313" key="3">
    <source>
        <dbReference type="Proteomes" id="UP001175353"/>
    </source>
</evidence>
<proteinExistence type="predicted"/>
<feature type="compositionally biased region" description="Basic and acidic residues" evidence="1">
    <location>
        <begin position="324"/>
        <end position="334"/>
    </location>
</feature>
<feature type="region of interest" description="Disordered" evidence="1">
    <location>
        <begin position="552"/>
        <end position="771"/>
    </location>
</feature>
<feature type="compositionally biased region" description="Basic residues" evidence="1">
    <location>
        <begin position="66"/>
        <end position="78"/>
    </location>
</feature>
<dbReference type="EMBL" id="JAUJLE010000003">
    <property type="protein sequence ID" value="KAK1015148.1"/>
    <property type="molecule type" value="Genomic_DNA"/>
</dbReference>
<feature type="region of interest" description="Disordered" evidence="1">
    <location>
        <begin position="143"/>
        <end position="365"/>
    </location>
</feature>
<evidence type="ECO:0000256" key="1">
    <source>
        <dbReference type="SAM" id="MobiDB-lite"/>
    </source>
</evidence>
<sequence length="771" mass="84543">MPPRATTVTYGPLDPAPEQTRFSHRRKTVGWIDTPASNGSRVKMGKTDSFSDAEDDEYYIPEPRSKAKSKTKTGSSKKKLLEKTESQPSFTQAIRSAPARMAKRALEVDDQGFQIWHDPDDPVDTPVERVVKRRKRRGELGVLSKDVVGMHDSGYGVRRGTRSRSPEIAESSQLPVNHDDGDVRGVVGEDVKLGVRVNTPNNSRFKEIPSSQSPASVQLSTQRSQRFMDAGKTPLKARDGNSRSPIKQSQSQKLQAGDESQMFARKMLMSMETQPQERSSVRFEEEEADSAKNEATPKPQLKNTPKLVRMTTVPDSTDTENDDEVVKQATERPQRTLKRVGTVQESQSELGRDQDENGGEEASEISIVAEADQRAVMDQVPPMPPPQPRPRKLKRVITVQDSQCDDMDLELGDGSTQEGYGIAEMEHLGIAHDVPIERNVEPAARVEEQNHAAEHEAAELSEAEEEAGEHNFYEEATYDPAYSALDRDAARFALITQTQGLRPYLHGNNDRYLDDESLQAIAEEPLEDHSLDEEEYTAAHQLSHELSAAANAVVPSSQPGEQTRNASTRIKDSQPSAAGQVTSSELVPIAHVSTSHPQDAAGEDEERIPSSPPPAPLAKPSLTVAKEAEPALQPDSPGVLQQEEERVPSSPPPLRASQVSTVVPTQYSLTRPASRRAGATQTQWSFRSPLKTTRSRSQEEMMMMGSSSPVQLPPWSSPERARYTARMEAGGGTGELVMGSMMDFSLPPPPPISSSRVGTQSGGRSSPPLPI</sequence>